<evidence type="ECO:0000259" key="2">
    <source>
        <dbReference type="PROSITE" id="PS51186"/>
    </source>
</evidence>
<keyword evidence="4" id="KW-1185">Reference proteome</keyword>
<sequence length="284" mass="30069">MALDLQPLGLHEDGTPHVVADVVQLAALLDLAHPPIFPGAPRGATLDSMGRRIERLTLDHLGALEDALPACRSCLFWELDPVRAGRLAEDRGARCEEKDAWLSEVLREWGSCGRVALVGERPVGLVVYAPPAHVPGAAGFATAPVSGDAVLMTTLRVAPEHAGGGLGRMLVQGMAKDLIGRGGVRAVEAFGSRGPGRACTVPAAFLDAVGFRTQRPHPTTPRMRMDLRSLLTWRDEVEAALERLLGVVRPKPAPAPETGVGRAPGSARRAGEEPDAPVGCWVSR</sequence>
<dbReference type="EMBL" id="BAABIM010000001">
    <property type="protein sequence ID" value="GAA4668140.1"/>
    <property type="molecule type" value="Genomic_DNA"/>
</dbReference>
<gene>
    <name evidence="3" type="ORF">GCM10023226_00030</name>
</gene>
<feature type="region of interest" description="Disordered" evidence="1">
    <location>
        <begin position="250"/>
        <end position="284"/>
    </location>
</feature>
<protein>
    <recommendedName>
        <fullName evidence="2">N-acetyltransferase domain-containing protein</fullName>
    </recommendedName>
</protein>
<reference evidence="4" key="1">
    <citation type="journal article" date="2019" name="Int. J. Syst. Evol. Microbiol.">
        <title>The Global Catalogue of Microorganisms (GCM) 10K type strain sequencing project: providing services to taxonomists for standard genome sequencing and annotation.</title>
        <authorList>
            <consortium name="The Broad Institute Genomics Platform"/>
            <consortium name="The Broad Institute Genome Sequencing Center for Infectious Disease"/>
            <person name="Wu L."/>
            <person name="Ma J."/>
        </authorList>
    </citation>
    <scope>NUCLEOTIDE SEQUENCE [LARGE SCALE GENOMIC DNA]</scope>
    <source>
        <strain evidence="4">JCM 18127</strain>
    </source>
</reference>
<dbReference type="Pfam" id="PF00583">
    <property type="entry name" value="Acetyltransf_1"/>
    <property type="match status" value="1"/>
</dbReference>
<evidence type="ECO:0000313" key="4">
    <source>
        <dbReference type="Proteomes" id="UP001500621"/>
    </source>
</evidence>
<dbReference type="InterPro" id="IPR016181">
    <property type="entry name" value="Acyl_CoA_acyltransferase"/>
</dbReference>
<dbReference type="SUPFAM" id="SSF55729">
    <property type="entry name" value="Acyl-CoA N-acyltransferases (Nat)"/>
    <property type="match status" value="1"/>
</dbReference>
<proteinExistence type="predicted"/>
<feature type="domain" description="N-acetyltransferase" evidence="2">
    <location>
        <begin position="74"/>
        <end position="228"/>
    </location>
</feature>
<dbReference type="PROSITE" id="PS51186">
    <property type="entry name" value="GNAT"/>
    <property type="match status" value="1"/>
</dbReference>
<dbReference type="Gene3D" id="3.40.630.30">
    <property type="match status" value="1"/>
</dbReference>
<evidence type="ECO:0000313" key="3">
    <source>
        <dbReference type="EMBL" id="GAA4668140.1"/>
    </source>
</evidence>
<dbReference type="Proteomes" id="UP001500621">
    <property type="component" value="Unassembled WGS sequence"/>
</dbReference>
<name>A0ABP8VP82_9ACTN</name>
<organism evidence="3 4">
    <name type="scientific">Nocardioides nanhaiensis</name>
    <dbReference type="NCBI Taxonomy" id="1476871"/>
    <lineage>
        <taxon>Bacteria</taxon>
        <taxon>Bacillati</taxon>
        <taxon>Actinomycetota</taxon>
        <taxon>Actinomycetes</taxon>
        <taxon>Propionibacteriales</taxon>
        <taxon>Nocardioidaceae</taxon>
        <taxon>Nocardioides</taxon>
    </lineage>
</organism>
<dbReference type="InterPro" id="IPR000182">
    <property type="entry name" value="GNAT_dom"/>
</dbReference>
<evidence type="ECO:0000256" key="1">
    <source>
        <dbReference type="SAM" id="MobiDB-lite"/>
    </source>
</evidence>
<comment type="caution">
    <text evidence="3">The sequence shown here is derived from an EMBL/GenBank/DDBJ whole genome shotgun (WGS) entry which is preliminary data.</text>
</comment>
<accession>A0ABP8VP82</accession>